<evidence type="ECO:0000256" key="2">
    <source>
        <dbReference type="ARBA" id="ARBA00022801"/>
    </source>
</evidence>
<protein>
    <submittedName>
        <fullName evidence="4">N-carbamoylsarcosine amidase</fullName>
    </submittedName>
</protein>
<dbReference type="RefSeq" id="WP_188529323.1">
    <property type="nucleotide sequence ID" value="NZ_BMGR01000002.1"/>
</dbReference>
<dbReference type="InterPro" id="IPR036380">
    <property type="entry name" value="Isochorismatase-like_sf"/>
</dbReference>
<dbReference type="GO" id="GO:0016787">
    <property type="term" value="F:hydrolase activity"/>
    <property type="evidence" value="ECO:0007669"/>
    <property type="project" value="UniProtKB-KW"/>
</dbReference>
<dbReference type="Gene3D" id="3.40.50.850">
    <property type="entry name" value="Isochorismatase-like"/>
    <property type="match status" value="1"/>
</dbReference>
<evidence type="ECO:0000259" key="3">
    <source>
        <dbReference type="Pfam" id="PF00857"/>
    </source>
</evidence>
<dbReference type="EMBL" id="BMGR01000002">
    <property type="protein sequence ID" value="GGF93418.1"/>
    <property type="molecule type" value="Genomic_DNA"/>
</dbReference>
<dbReference type="Pfam" id="PF00857">
    <property type="entry name" value="Isochorismatase"/>
    <property type="match status" value="1"/>
</dbReference>
<name>A0A917CMP8_9BACL</name>
<sequence>MELFHNEWQFFKERGFGKTIGFGQRPAVLVIDLIRAFTEYNNPKMILSANLDSEIEQTTRILTAARANGYPVIFTTVAYEDKHFKDAGIWALKQGGVATLDAGSSGVEIDPRLDYTDEDSLLVKKYASAFFGTDLVSRLVSGQIDTVIMTGCTTSGCVRASAVDALSYGFRPIVVSDAVGDRSLTAHQQSLFDLQAKYADVVTTEETMSYLLDSINV</sequence>
<dbReference type="AlphaFoldDB" id="A0A917CMP8"/>
<evidence type="ECO:0000313" key="5">
    <source>
        <dbReference type="Proteomes" id="UP000644756"/>
    </source>
</evidence>
<comment type="caution">
    <text evidence="4">The sequence shown here is derived from an EMBL/GenBank/DDBJ whole genome shotgun (WGS) entry which is preliminary data.</text>
</comment>
<gene>
    <name evidence="4" type="ORF">GCM10010916_08500</name>
</gene>
<evidence type="ECO:0000256" key="1">
    <source>
        <dbReference type="ARBA" id="ARBA00006336"/>
    </source>
</evidence>
<organism evidence="4 5">
    <name type="scientific">Paenibacillus abyssi</name>
    <dbReference type="NCBI Taxonomy" id="1340531"/>
    <lineage>
        <taxon>Bacteria</taxon>
        <taxon>Bacillati</taxon>
        <taxon>Bacillota</taxon>
        <taxon>Bacilli</taxon>
        <taxon>Bacillales</taxon>
        <taxon>Paenibacillaceae</taxon>
        <taxon>Paenibacillus</taxon>
    </lineage>
</organism>
<dbReference type="PANTHER" id="PTHR43540">
    <property type="entry name" value="PEROXYUREIDOACRYLATE/UREIDOACRYLATE AMIDOHYDROLASE-RELATED"/>
    <property type="match status" value="1"/>
</dbReference>
<dbReference type="InterPro" id="IPR050272">
    <property type="entry name" value="Isochorismatase-like_hydrls"/>
</dbReference>
<dbReference type="Proteomes" id="UP000644756">
    <property type="component" value="Unassembled WGS sequence"/>
</dbReference>
<comment type="similarity">
    <text evidence="1">Belongs to the isochorismatase family.</text>
</comment>
<dbReference type="InterPro" id="IPR000868">
    <property type="entry name" value="Isochorismatase-like_dom"/>
</dbReference>
<accession>A0A917CMP8</accession>
<dbReference type="PANTHER" id="PTHR43540:SF1">
    <property type="entry name" value="ISOCHORISMATASE HYDROLASE"/>
    <property type="match status" value="1"/>
</dbReference>
<reference evidence="4" key="2">
    <citation type="submission" date="2020-09" db="EMBL/GenBank/DDBJ databases">
        <authorList>
            <person name="Sun Q."/>
            <person name="Zhou Y."/>
        </authorList>
    </citation>
    <scope>NUCLEOTIDE SEQUENCE</scope>
    <source>
        <strain evidence="4">CGMCC 1.12987</strain>
    </source>
</reference>
<reference evidence="4" key="1">
    <citation type="journal article" date="2014" name="Int. J. Syst. Evol. Microbiol.">
        <title>Complete genome sequence of Corynebacterium casei LMG S-19264T (=DSM 44701T), isolated from a smear-ripened cheese.</title>
        <authorList>
            <consortium name="US DOE Joint Genome Institute (JGI-PGF)"/>
            <person name="Walter F."/>
            <person name="Albersmeier A."/>
            <person name="Kalinowski J."/>
            <person name="Ruckert C."/>
        </authorList>
    </citation>
    <scope>NUCLEOTIDE SEQUENCE</scope>
    <source>
        <strain evidence="4">CGMCC 1.12987</strain>
    </source>
</reference>
<dbReference type="SUPFAM" id="SSF52499">
    <property type="entry name" value="Isochorismatase-like hydrolases"/>
    <property type="match status" value="1"/>
</dbReference>
<evidence type="ECO:0000313" key="4">
    <source>
        <dbReference type="EMBL" id="GGF93418.1"/>
    </source>
</evidence>
<keyword evidence="2" id="KW-0378">Hydrolase</keyword>
<feature type="domain" description="Isochorismatase-like" evidence="3">
    <location>
        <begin position="27"/>
        <end position="206"/>
    </location>
</feature>
<keyword evidence="5" id="KW-1185">Reference proteome</keyword>
<proteinExistence type="inferred from homology"/>